<dbReference type="AlphaFoldDB" id="A0A6A3UZ28"/>
<dbReference type="EMBL" id="QXGB01008468">
    <property type="protein sequence ID" value="KAE9157864.1"/>
    <property type="molecule type" value="Genomic_DNA"/>
</dbReference>
<organism evidence="1 2">
    <name type="scientific">Phytophthora fragariae</name>
    <dbReference type="NCBI Taxonomy" id="53985"/>
    <lineage>
        <taxon>Eukaryota</taxon>
        <taxon>Sar</taxon>
        <taxon>Stramenopiles</taxon>
        <taxon>Oomycota</taxon>
        <taxon>Peronosporomycetes</taxon>
        <taxon>Peronosporales</taxon>
        <taxon>Peronosporaceae</taxon>
        <taxon>Phytophthora</taxon>
    </lineage>
</organism>
<keyword evidence="2" id="KW-1185">Reference proteome</keyword>
<evidence type="ECO:0000313" key="2">
    <source>
        <dbReference type="Proteomes" id="UP000433483"/>
    </source>
</evidence>
<sequence length="32" mass="3352">PGFASVAGSQADAVPEVGFVREPNRKFDCDGK</sequence>
<gene>
    <name evidence="1" type="ORF">PF005_g32680</name>
</gene>
<feature type="non-terminal residue" evidence="1">
    <location>
        <position position="1"/>
    </location>
</feature>
<protein>
    <submittedName>
        <fullName evidence="1">Uncharacterized protein</fullName>
    </submittedName>
</protein>
<dbReference type="Proteomes" id="UP000433483">
    <property type="component" value="Unassembled WGS sequence"/>
</dbReference>
<evidence type="ECO:0000313" key="1">
    <source>
        <dbReference type="EMBL" id="KAE9157864.1"/>
    </source>
</evidence>
<proteinExistence type="predicted"/>
<reference evidence="1 2" key="1">
    <citation type="submission" date="2018-08" db="EMBL/GenBank/DDBJ databases">
        <title>Genomic investigation of the strawberry pathogen Phytophthora fragariae indicates pathogenicity is determined by transcriptional variation in three key races.</title>
        <authorList>
            <person name="Adams T.M."/>
            <person name="Armitage A.D."/>
            <person name="Sobczyk M.K."/>
            <person name="Bates H.J."/>
            <person name="Dunwell J.M."/>
            <person name="Nellist C.F."/>
            <person name="Harrison R.J."/>
        </authorList>
    </citation>
    <scope>NUCLEOTIDE SEQUENCE [LARGE SCALE GENOMIC DNA]</scope>
    <source>
        <strain evidence="1 2">NOV-27</strain>
    </source>
</reference>
<accession>A0A6A3UZ28</accession>
<comment type="caution">
    <text evidence="1">The sequence shown here is derived from an EMBL/GenBank/DDBJ whole genome shotgun (WGS) entry which is preliminary data.</text>
</comment>
<name>A0A6A3UZ28_9STRA</name>